<evidence type="ECO:0000256" key="3">
    <source>
        <dbReference type="ARBA" id="ARBA00022679"/>
    </source>
</evidence>
<gene>
    <name evidence="9" type="ORF">EV186_107261</name>
</gene>
<dbReference type="GO" id="GO:0005524">
    <property type="term" value="F:ATP binding"/>
    <property type="evidence" value="ECO:0007669"/>
    <property type="project" value="UniProtKB-KW"/>
</dbReference>
<dbReference type="Pfam" id="PF00069">
    <property type="entry name" value="Pkinase"/>
    <property type="match status" value="1"/>
</dbReference>
<reference evidence="9 10" key="1">
    <citation type="submission" date="2019-03" db="EMBL/GenBank/DDBJ databases">
        <title>Genomic Encyclopedia of Type Strains, Phase IV (KMG-IV): sequencing the most valuable type-strain genomes for metagenomic binning, comparative biology and taxonomic classification.</title>
        <authorList>
            <person name="Goeker M."/>
        </authorList>
    </citation>
    <scope>NUCLEOTIDE SEQUENCE [LARGE SCALE GENOMIC DNA]</scope>
    <source>
        <strain evidence="9 10">DSM 45361</strain>
    </source>
</reference>
<keyword evidence="2" id="KW-0723">Serine/threonine-protein kinase</keyword>
<sequence>MSASDLLGEHPRHDQKAYRLGHRPLGRGGQAEVYPAEHKSTGALVALKRRRSWNVEAVARMQREIEFGQLLMGDDHIMPVLDFGLKHDWFVMPLAQGNAEDARLSLLEDGALTALVTAICSALEAAHGKGWLHRDLKPANLLLVDGRWTVADWGLGRRPRGDTTFTGRTKTGEFLGSEGFAAPEQATDAHEATACADLYSLGQIIGWARTGRTPKHGAPLVPDEEPWRSIVIAATQMKPDARPQTAREFLEIMNARIRRA</sequence>
<dbReference type="EC" id="2.7.11.1" evidence="1"/>
<dbReference type="InterPro" id="IPR011009">
    <property type="entry name" value="Kinase-like_dom_sf"/>
</dbReference>
<keyword evidence="6" id="KW-0067">ATP-binding</keyword>
<comment type="caution">
    <text evidence="9">The sequence shown here is derived from an EMBL/GenBank/DDBJ whole genome shotgun (WGS) entry which is preliminary data.</text>
</comment>
<dbReference type="Gene3D" id="1.10.510.10">
    <property type="entry name" value="Transferase(Phosphotransferase) domain 1"/>
    <property type="match status" value="1"/>
</dbReference>
<dbReference type="PROSITE" id="PS50011">
    <property type="entry name" value="PROTEIN_KINASE_DOM"/>
    <property type="match status" value="1"/>
</dbReference>
<dbReference type="SUPFAM" id="SSF56112">
    <property type="entry name" value="Protein kinase-like (PK-like)"/>
    <property type="match status" value="1"/>
</dbReference>
<accession>A0A4R6S2Y4</accession>
<evidence type="ECO:0000256" key="6">
    <source>
        <dbReference type="ARBA" id="ARBA00022840"/>
    </source>
</evidence>
<evidence type="ECO:0000256" key="5">
    <source>
        <dbReference type="ARBA" id="ARBA00022777"/>
    </source>
</evidence>
<feature type="region of interest" description="Disordered" evidence="7">
    <location>
        <begin position="1"/>
        <end position="22"/>
    </location>
</feature>
<dbReference type="EMBL" id="SNXZ01000007">
    <property type="protein sequence ID" value="TDP93026.1"/>
    <property type="molecule type" value="Genomic_DNA"/>
</dbReference>
<dbReference type="GO" id="GO:0004674">
    <property type="term" value="F:protein serine/threonine kinase activity"/>
    <property type="evidence" value="ECO:0007669"/>
    <property type="project" value="UniProtKB-KW"/>
</dbReference>
<dbReference type="PANTHER" id="PTHR43289:SF6">
    <property type="entry name" value="SERINE_THREONINE-PROTEIN KINASE NEKL-3"/>
    <property type="match status" value="1"/>
</dbReference>
<dbReference type="InterPro" id="IPR000719">
    <property type="entry name" value="Prot_kinase_dom"/>
</dbReference>
<feature type="domain" description="Protein kinase" evidence="8">
    <location>
        <begin position="19"/>
        <end position="260"/>
    </location>
</feature>
<dbReference type="SMART" id="SM00220">
    <property type="entry name" value="S_TKc"/>
    <property type="match status" value="1"/>
</dbReference>
<keyword evidence="5 9" id="KW-0418">Kinase</keyword>
<dbReference type="Proteomes" id="UP000295444">
    <property type="component" value="Unassembled WGS sequence"/>
</dbReference>
<evidence type="ECO:0000256" key="7">
    <source>
        <dbReference type="SAM" id="MobiDB-lite"/>
    </source>
</evidence>
<protein>
    <recommendedName>
        <fullName evidence="1">non-specific serine/threonine protein kinase</fullName>
        <ecNumber evidence="1">2.7.11.1</ecNumber>
    </recommendedName>
</protein>
<evidence type="ECO:0000313" key="10">
    <source>
        <dbReference type="Proteomes" id="UP000295444"/>
    </source>
</evidence>
<dbReference type="CDD" id="cd14014">
    <property type="entry name" value="STKc_PknB_like"/>
    <property type="match status" value="1"/>
</dbReference>
<evidence type="ECO:0000256" key="2">
    <source>
        <dbReference type="ARBA" id="ARBA00022527"/>
    </source>
</evidence>
<dbReference type="PANTHER" id="PTHR43289">
    <property type="entry name" value="MITOGEN-ACTIVATED PROTEIN KINASE KINASE KINASE 20-RELATED"/>
    <property type="match status" value="1"/>
</dbReference>
<evidence type="ECO:0000256" key="1">
    <source>
        <dbReference type="ARBA" id="ARBA00012513"/>
    </source>
</evidence>
<organism evidence="9 10">
    <name type="scientific">Labedaea rhizosphaerae</name>
    <dbReference type="NCBI Taxonomy" id="598644"/>
    <lineage>
        <taxon>Bacteria</taxon>
        <taxon>Bacillati</taxon>
        <taxon>Actinomycetota</taxon>
        <taxon>Actinomycetes</taxon>
        <taxon>Pseudonocardiales</taxon>
        <taxon>Pseudonocardiaceae</taxon>
        <taxon>Labedaea</taxon>
    </lineage>
</organism>
<keyword evidence="4" id="KW-0547">Nucleotide-binding</keyword>
<keyword evidence="10" id="KW-1185">Reference proteome</keyword>
<evidence type="ECO:0000259" key="8">
    <source>
        <dbReference type="PROSITE" id="PS50011"/>
    </source>
</evidence>
<keyword evidence="3" id="KW-0808">Transferase</keyword>
<evidence type="ECO:0000313" key="9">
    <source>
        <dbReference type="EMBL" id="TDP93026.1"/>
    </source>
</evidence>
<proteinExistence type="predicted"/>
<dbReference type="AlphaFoldDB" id="A0A4R6S2Y4"/>
<evidence type="ECO:0000256" key="4">
    <source>
        <dbReference type="ARBA" id="ARBA00022741"/>
    </source>
</evidence>
<feature type="compositionally biased region" description="Basic and acidic residues" evidence="7">
    <location>
        <begin position="7"/>
        <end position="17"/>
    </location>
</feature>
<name>A0A4R6S2Y4_LABRH</name>